<dbReference type="EMBL" id="JABMOJ010000440">
    <property type="protein sequence ID" value="NQV66000.1"/>
    <property type="molecule type" value="Genomic_DNA"/>
</dbReference>
<protein>
    <submittedName>
        <fullName evidence="2">CoA transferase</fullName>
    </submittedName>
</protein>
<dbReference type="GO" id="GO:0008410">
    <property type="term" value="F:CoA-transferase activity"/>
    <property type="evidence" value="ECO:0007669"/>
    <property type="project" value="TreeGrafter"/>
</dbReference>
<evidence type="ECO:0000313" key="2">
    <source>
        <dbReference type="EMBL" id="NQV66000.1"/>
    </source>
</evidence>
<organism evidence="2 3">
    <name type="scientific">SAR86 cluster bacterium</name>
    <dbReference type="NCBI Taxonomy" id="2030880"/>
    <lineage>
        <taxon>Bacteria</taxon>
        <taxon>Pseudomonadati</taxon>
        <taxon>Pseudomonadota</taxon>
        <taxon>Gammaproteobacteria</taxon>
        <taxon>SAR86 cluster</taxon>
    </lineage>
</organism>
<evidence type="ECO:0000256" key="1">
    <source>
        <dbReference type="ARBA" id="ARBA00022679"/>
    </source>
</evidence>
<dbReference type="InterPro" id="IPR050483">
    <property type="entry name" value="CoA-transferase_III_domain"/>
</dbReference>
<keyword evidence="1 2" id="KW-0808">Transferase</keyword>
<dbReference type="Pfam" id="PF02515">
    <property type="entry name" value="CoA_transf_3"/>
    <property type="match status" value="1"/>
</dbReference>
<proteinExistence type="predicted"/>
<dbReference type="Gene3D" id="3.40.50.10540">
    <property type="entry name" value="Crotonobetainyl-coa:carnitine coa-transferase, domain 1"/>
    <property type="match status" value="1"/>
</dbReference>
<dbReference type="SUPFAM" id="SSF89796">
    <property type="entry name" value="CoA-transferase family III (CaiB/BaiF)"/>
    <property type="match status" value="1"/>
</dbReference>
<accession>A0A973A996</accession>
<name>A0A973A996_9GAMM</name>
<evidence type="ECO:0000313" key="3">
    <source>
        <dbReference type="Proteomes" id="UP000754644"/>
    </source>
</evidence>
<dbReference type="AlphaFoldDB" id="A0A973A996"/>
<dbReference type="InterPro" id="IPR003673">
    <property type="entry name" value="CoA-Trfase_fam_III"/>
</dbReference>
<dbReference type="PANTHER" id="PTHR48207">
    <property type="entry name" value="SUCCINATE--HYDROXYMETHYLGLUTARATE COA-TRANSFERASE"/>
    <property type="match status" value="1"/>
</dbReference>
<comment type="caution">
    <text evidence="2">The sequence shown here is derived from an EMBL/GenBank/DDBJ whole genome shotgun (WGS) entry which is preliminary data.</text>
</comment>
<reference evidence="2" key="1">
    <citation type="submission" date="2020-05" db="EMBL/GenBank/DDBJ databases">
        <title>Sulfur intermediates as new biogeochemical hubs in an aquatic model microbial ecosystem.</title>
        <authorList>
            <person name="Vigneron A."/>
        </authorList>
    </citation>
    <scope>NUCLEOTIDE SEQUENCE</scope>
    <source>
        <strain evidence="2">Bin.250</strain>
    </source>
</reference>
<sequence length="249" mass="27094">MAHDYPLSDLKVLDLSRVLAGPFAGRMLADLGAEVVKVEPPELDVTRNWGHQVGNISSYYQQQNAGKQNVSIDLRKPQGNALLKDLASRADILIENFRPGVMNRLGIDWPSLQAINPRLIMLSISGFGQTGPESQRAAYAPIVHAETGTIDRQAAKSGGNAVEMCMAFADTNAGLHGLVGLLAAVHQRHRSGHGQHIDIAMVDTMLATDDQTHYYLEPAPINNGASEVWDACGGRIILAGDFRHIWRLM</sequence>
<dbReference type="InterPro" id="IPR023606">
    <property type="entry name" value="CoA-Trfase_III_dom_1_sf"/>
</dbReference>
<dbReference type="Proteomes" id="UP000754644">
    <property type="component" value="Unassembled WGS sequence"/>
</dbReference>
<dbReference type="PANTHER" id="PTHR48207:SF3">
    <property type="entry name" value="SUCCINATE--HYDROXYMETHYLGLUTARATE COA-TRANSFERASE"/>
    <property type="match status" value="1"/>
</dbReference>
<gene>
    <name evidence="2" type="ORF">HQ497_11615</name>
</gene>
<feature type="non-terminal residue" evidence="2">
    <location>
        <position position="249"/>
    </location>
</feature>